<name>A0A8H6G4V6_9LECA</name>
<sequence>MATTYWEKIEDWLANDTDSLKWRAEFKYLMFLTPKRNFHLDEKRKRYDFDALEGKIQPRVIVFRAPPGKTSFLSVRILDEGREHMVGGILWDIFSTMDLPAEGG</sequence>
<comment type="caution">
    <text evidence="1">The sequence shown here is derived from an EMBL/GenBank/DDBJ whole genome shotgun (WGS) entry which is preliminary data.</text>
</comment>
<organism evidence="1 2">
    <name type="scientific">Letharia columbiana</name>
    <dbReference type="NCBI Taxonomy" id="112416"/>
    <lineage>
        <taxon>Eukaryota</taxon>
        <taxon>Fungi</taxon>
        <taxon>Dikarya</taxon>
        <taxon>Ascomycota</taxon>
        <taxon>Pezizomycotina</taxon>
        <taxon>Lecanoromycetes</taxon>
        <taxon>OSLEUM clade</taxon>
        <taxon>Lecanoromycetidae</taxon>
        <taxon>Lecanorales</taxon>
        <taxon>Lecanorineae</taxon>
        <taxon>Parmeliaceae</taxon>
        <taxon>Letharia</taxon>
    </lineage>
</organism>
<dbReference type="GeneID" id="59282980"/>
<dbReference type="Proteomes" id="UP000578531">
    <property type="component" value="Unassembled WGS sequence"/>
</dbReference>
<protein>
    <submittedName>
        <fullName evidence="1">Uncharacterized protein</fullName>
    </submittedName>
</protein>
<dbReference type="RefSeq" id="XP_037169893.1">
    <property type="nucleotide sequence ID" value="XM_037303246.1"/>
</dbReference>
<proteinExistence type="predicted"/>
<dbReference type="EMBL" id="JACCJC010000003">
    <property type="protein sequence ID" value="KAF6240634.1"/>
    <property type="molecule type" value="Genomic_DNA"/>
</dbReference>
<dbReference type="AlphaFoldDB" id="A0A8H6G4V6"/>
<reference evidence="1 2" key="1">
    <citation type="journal article" date="2020" name="Genomics">
        <title>Complete, high-quality genomes from long-read metagenomic sequencing of two wolf lichen thalli reveals enigmatic genome architecture.</title>
        <authorList>
            <person name="McKenzie S.K."/>
            <person name="Walston R.F."/>
            <person name="Allen J.L."/>
        </authorList>
    </citation>
    <scope>NUCLEOTIDE SEQUENCE [LARGE SCALE GENOMIC DNA]</scope>
    <source>
        <strain evidence="1">WasteWater2</strain>
    </source>
</reference>
<gene>
    <name evidence="1" type="ORF">HO173_001306</name>
</gene>
<accession>A0A8H6G4V6</accession>
<keyword evidence="2" id="KW-1185">Reference proteome</keyword>
<evidence type="ECO:0000313" key="1">
    <source>
        <dbReference type="EMBL" id="KAF6240634.1"/>
    </source>
</evidence>
<evidence type="ECO:0000313" key="2">
    <source>
        <dbReference type="Proteomes" id="UP000578531"/>
    </source>
</evidence>